<reference evidence="2" key="1">
    <citation type="journal article" date="2019" name="Int. J. Syst. Evol. Microbiol.">
        <title>The Global Catalogue of Microorganisms (GCM) 10K type strain sequencing project: providing services to taxonomists for standard genome sequencing and annotation.</title>
        <authorList>
            <consortium name="The Broad Institute Genomics Platform"/>
            <consortium name="The Broad Institute Genome Sequencing Center for Infectious Disease"/>
            <person name="Wu L."/>
            <person name="Ma J."/>
        </authorList>
    </citation>
    <scope>NUCLEOTIDE SEQUENCE [LARGE SCALE GENOMIC DNA]</scope>
    <source>
        <strain evidence="2">JCM 15614</strain>
    </source>
</reference>
<name>A0ABP6P480_9ACTN</name>
<accession>A0ABP6P480</accession>
<protein>
    <recommendedName>
        <fullName evidence="3">MftR C-terminal domain-containing protein</fullName>
    </recommendedName>
</protein>
<gene>
    <name evidence="1" type="ORF">GCM10010531_19120</name>
</gene>
<comment type="caution">
    <text evidence="1">The sequence shown here is derived from an EMBL/GenBank/DDBJ whole genome shotgun (WGS) entry which is preliminary data.</text>
</comment>
<dbReference type="Proteomes" id="UP001499924">
    <property type="component" value="Unassembled WGS sequence"/>
</dbReference>
<keyword evidence="2" id="KW-1185">Reference proteome</keyword>
<organism evidence="1 2">
    <name type="scientific">Blastococcus jejuensis</name>
    <dbReference type="NCBI Taxonomy" id="351224"/>
    <lineage>
        <taxon>Bacteria</taxon>
        <taxon>Bacillati</taxon>
        <taxon>Actinomycetota</taxon>
        <taxon>Actinomycetes</taxon>
        <taxon>Geodermatophilales</taxon>
        <taxon>Geodermatophilaceae</taxon>
        <taxon>Blastococcus</taxon>
    </lineage>
</organism>
<evidence type="ECO:0000313" key="2">
    <source>
        <dbReference type="Proteomes" id="UP001499924"/>
    </source>
</evidence>
<dbReference type="SUPFAM" id="SSF160387">
    <property type="entry name" value="NosL/MerB-like"/>
    <property type="match status" value="1"/>
</dbReference>
<proteinExistence type="predicted"/>
<evidence type="ECO:0000313" key="1">
    <source>
        <dbReference type="EMBL" id="GAA3166611.1"/>
    </source>
</evidence>
<dbReference type="EMBL" id="BAAAVV010000003">
    <property type="protein sequence ID" value="GAA3166611.1"/>
    <property type="molecule type" value="Genomic_DNA"/>
</dbReference>
<evidence type="ECO:0008006" key="3">
    <source>
        <dbReference type="Google" id="ProtNLM"/>
    </source>
</evidence>
<sequence length="69" mass="7839">MNLFRSEEHMRHWLGDRAPGTTIPVTTLAALAVAWWDDRLSPDWQPHTRERNQAILEGLGLTGGFWALA</sequence>